<name>A0A8R1Y0U8_ONCVO</name>
<dbReference type="AlphaFoldDB" id="A0A8R1Y0U8"/>
<evidence type="ECO:0000313" key="1">
    <source>
        <dbReference type="EnsemblMetazoa" id="OVOC4283.1"/>
    </source>
</evidence>
<proteinExistence type="predicted"/>
<evidence type="ECO:0000313" key="2">
    <source>
        <dbReference type="Proteomes" id="UP000024404"/>
    </source>
</evidence>
<reference evidence="1" key="2">
    <citation type="submission" date="2022-06" db="UniProtKB">
        <authorList>
            <consortium name="EnsemblMetazoa"/>
        </authorList>
    </citation>
    <scope>IDENTIFICATION</scope>
</reference>
<organism evidence="1 2">
    <name type="scientific">Onchocerca volvulus</name>
    <dbReference type="NCBI Taxonomy" id="6282"/>
    <lineage>
        <taxon>Eukaryota</taxon>
        <taxon>Metazoa</taxon>
        <taxon>Ecdysozoa</taxon>
        <taxon>Nematoda</taxon>
        <taxon>Chromadorea</taxon>
        <taxon>Rhabditida</taxon>
        <taxon>Spirurina</taxon>
        <taxon>Spiruromorpha</taxon>
        <taxon>Filarioidea</taxon>
        <taxon>Onchocercidae</taxon>
        <taxon>Onchocerca</taxon>
    </lineage>
</organism>
<dbReference type="EMBL" id="CMVM020000129">
    <property type="status" value="NOT_ANNOTATED_CDS"/>
    <property type="molecule type" value="Genomic_DNA"/>
</dbReference>
<reference evidence="2" key="1">
    <citation type="submission" date="2013-10" db="EMBL/GenBank/DDBJ databases">
        <title>Genome sequencing of Onchocerca volvulus.</title>
        <authorList>
            <person name="Cotton J."/>
            <person name="Tsai J."/>
            <person name="Stanley E."/>
            <person name="Tracey A."/>
            <person name="Holroyd N."/>
            <person name="Lustigman S."/>
            <person name="Berriman M."/>
        </authorList>
    </citation>
    <scope>NUCLEOTIDE SEQUENCE</scope>
</reference>
<keyword evidence="2" id="KW-1185">Reference proteome</keyword>
<dbReference type="EnsemblMetazoa" id="OVOC4283.1">
    <property type="protein sequence ID" value="OVOC4283.1"/>
    <property type="gene ID" value="WBGene00241092"/>
</dbReference>
<accession>A0A8R1Y0U8</accession>
<dbReference type="Proteomes" id="UP000024404">
    <property type="component" value="Unassembled WGS sequence"/>
</dbReference>
<sequence>MPLLTYLKTRNSRTLQSGTLEESSAIEYFGSVELRQNDDRGMKITALAHSFPSTPTFYEATDASLQQQYFAWRKLDRCRNIPQHIVLHHIIPGRGHSSCTANVGVSW</sequence>
<protein>
    <submittedName>
        <fullName evidence="1">Uncharacterized protein</fullName>
    </submittedName>
</protein>